<comment type="similarity">
    <text evidence="2">Belongs to the AOR/FOR family.</text>
</comment>
<evidence type="ECO:0000259" key="9">
    <source>
        <dbReference type="SMART" id="SM00790"/>
    </source>
</evidence>
<name>A0AAU0UM56_9FIRM</name>
<protein>
    <submittedName>
        <fullName evidence="10">Aldehyde ferredoxin oxidoreductase family protein</fullName>
    </submittedName>
</protein>
<keyword evidence="7" id="KW-0411">Iron-sulfur</keyword>
<dbReference type="InterPro" id="IPR013983">
    <property type="entry name" value="Ald_Fedxn_OxRdtase_N"/>
</dbReference>
<evidence type="ECO:0000256" key="8">
    <source>
        <dbReference type="ARBA" id="ARBA00049934"/>
    </source>
</evidence>
<dbReference type="GO" id="GO:0046872">
    <property type="term" value="F:metal ion binding"/>
    <property type="evidence" value="ECO:0007669"/>
    <property type="project" value="UniProtKB-KW"/>
</dbReference>
<dbReference type="Gene3D" id="1.10.569.10">
    <property type="entry name" value="Aldehyde Ferredoxin Oxidoreductase Protein, subunit A, domain 2"/>
    <property type="match status" value="1"/>
</dbReference>
<dbReference type="InterPro" id="IPR036503">
    <property type="entry name" value="Ald_Fedxn_OxRdtase_N_sf"/>
</dbReference>
<dbReference type="RefSeq" id="WP_366924219.1">
    <property type="nucleotide sequence ID" value="NZ_CP121694.1"/>
</dbReference>
<dbReference type="Gene3D" id="1.10.599.10">
    <property type="entry name" value="Aldehyde Ferredoxin Oxidoreductase Protein, subunit A, domain 3"/>
    <property type="match status" value="1"/>
</dbReference>
<dbReference type="EMBL" id="CP121694">
    <property type="protein sequence ID" value="WRO21375.1"/>
    <property type="molecule type" value="Genomic_DNA"/>
</dbReference>
<evidence type="ECO:0000256" key="4">
    <source>
        <dbReference type="ARBA" id="ARBA00022723"/>
    </source>
</evidence>
<dbReference type="GO" id="GO:0016625">
    <property type="term" value="F:oxidoreductase activity, acting on the aldehyde or oxo group of donors, iron-sulfur protein as acceptor"/>
    <property type="evidence" value="ECO:0007669"/>
    <property type="project" value="InterPro"/>
</dbReference>
<evidence type="ECO:0000256" key="6">
    <source>
        <dbReference type="ARBA" id="ARBA00023004"/>
    </source>
</evidence>
<dbReference type="InterPro" id="IPR036021">
    <property type="entry name" value="Tungsten_al_ferr_oxy-like_C"/>
</dbReference>
<evidence type="ECO:0000256" key="7">
    <source>
        <dbReference type="ARBA" id="ARBA00023014"/>
    </source>
</evidence>
<proteinExistence type="inferred from homology"/>
<dbReference type="GO" id="GO:0009055">
    <property type="term" value="F:electron transfer activity"/>
    <property type="evidence" value="ECO:0007669"/>
    <property type="project" value="InterPro"/>
</dbReference>
<evidence type="ECO:0000313" key="10">
    <source>
        <dbReference type="EMBL" id="WRO21375.1"/>
    </source>
</evidence>
<dbReference type="SUPFAM" id="SSF56228">
    <property type="entry name" value="Aldehyde ferredoxin oxidoreductase, N-terminal domain"/>
    <property type="match status" value="1"/>
</dbReference>
<sequence length="627" mass="68074">MDLCSKILKIDLSTKEVTIETKDEEFMRMYLGGGALGVYYLLTEMPPGADALGTENRLVFSASVVAGAPISGLSRYTVTARSPLTGLIGDSQAGGDFAVELRSTGYVAVVIKGKSENPVYIIITDEGVEIRDASNLWGLEPAQCQKNIKEQLNDDKVVVAQIGVGGEKLVRFACIVSELTHFNGRTGMGAVMGSKNLKAVVVRGRNRPSFDNSEAINAIAKMGVQKSKVNDGVQFLRKLGTAGAVAIQNSTGGLPSKNFSNCQLEGAERISGEELFKSFPVKSESCYRCAIACKKKWQNQNEHEINLEYGAPEYESLASLGAYTGVIDPLAVIKANELCSKFTLDTISTGAIVAMAMECYEKGILTNKQTNGLSLKFGDSDALIEIINMIAKRQGIGDELAEGTQRAAALWGKGAEDCVIAVKGLDLPAHMPRIKKSLSLAYAINPFGADHMSSEHDGIYSVGSGESWDILASIGLYGRTPIEKLNSDKTRFYLFTQRFYSLLDTLNLCAFCFAPGWLYAPAELVEVVKAVTGWNVTLHELMLAGERRINMQRVFNSIHGASPADDTLPKRLFMPLESGPSEGYSVDEDEFNQAKDLYYSMAGWDKSTGWPTHSKLTELSLDWLISG</sequence>
<organism evidence="10 11">
    <name type="scientific">Metallumcola ferriviriculae</name>
    <dbReference type="NCBI Taxonomy" id="3039180"/>
    <lineage>
        <taxon>Bacteria</taxon>
        <taxon>Bacillati</taxon>
        <taxon>Bacillota</taxon>
        <taxon>Clostridia</taxon>
        <taxon>Neomoorellales</taxon>
        <taxon>Desulfitibacteraceae</taxon>
        <taxon>Metallumcola</taxon>
    </lineage>
</organism>
<dbReference type="InterPro" id="IPR013984">
    <property type="entry name" value="Ald_Fedxn_OxRdtase_dom2"/>
</dbReference>
<gene>
    <name evidence="10" type="ORF">MFMK1_001183</name>
</gene>
<dbReference type="Pfam" id="PF01314">
    <property type="entry name" value="AFOR_C"/>
    <property type="match status" value="1"/>
</dbReference>
<keyword evidence="4" id="KW-0479">Metal-binding</keyword>
<dbReference type="Pfam" id="PF02730">
    <property type="entry name" value="AFOR_N"/>
    <property type="match status" value="1"/>
</dbReference>
<dbReference type="PANTHER" id="PTHR30038">
    <property type="entry name" value="ALDEHYDE FERREDOXIN OXIDOREDUCTASE"/>
    <property type="match status" value="1"/>
</dbReference>
<dbReference type="SMART" id="SM00790">
    <property type="entry name" value="AFOR_N"/>
    <property type="match status" value="1"/>
</dbReference>
<evidence type="ECO:0000256" key="1">
    <source>
        <dbReference type="ARBA" id="ARBA00001966"/>
    </source>
</evidence>
<feature type="domain" description="Aldehyde ferredoxin oxidoreductase N-terminal" evidence="9">
    <location>
        <begin position="3"/>
        <end position="206"/>
    </location>
</feature>
<dbReference type="SUPFAM" id="SSF48310">
    <property type="entry name" value="Aldehyde ferredoxin oxidoreductase, C-terminal domains"/>
    <property type="match status" value="1"/>
</dbReference>
<keyword evidence="5" id="KW-0560">Oxidoreductase</keyword>
<evidence type="ECO:0000256" key="2">
    <source>
        <dbReference type="ARBA" id="ARBA00011032"/>
    </source>
</evidence>
<comment type="cofactor">
    <cofactor evidence="8">
        <name>tungstopterin</name>
        <dbReference type="ChEBI" id="CHEBI:30402"/>
    </cofactor>
</comment>
<dbReference type="InterPro" id="IPR013985">
    <property type="entry name" value="Ald_Fedxn_OxRdtase_dom3"/>
</dbReference>
<dbReference type="Proteomes" id="UP001329915">
    <property type="component" value="Chromosome"/>
</dbReference>
<dbReference type="AlphaFoldDB" id="A0AAU0UM56"/>
<dbReference type="InterPro" id="IPR001203">
    <property type="entry name" value="OxRdtase_Ald_Fedxn_C"/>
</dbReference>
<dbReference type="GO" id="GO:0051539">
    <property type="term" value="F:4 iron, 4 sulfur cluster binding"/>
    <property type="evidence" value="ECO:0007669"/>
    <property type="project" value="UniProtKB-KW"/>
</dbReference>
<dbReference type="InterPro" id="IPR051919">
    <property type="entry name" value="W-dependent_AOR"/>
</dbReference>
<dbReference type="KEGG" id="dbc:MFMK1_001183"/>
<evidence type="ECO:0000313" key="11">
    <source>
        <dbReference type="Proteomes" id="UP001329915"/>
    </source>
</evidence>
<reference evidence="10 11" key="1">
    <citation type="submission" date="2023-04" db="EMBL/GenBank/DDBJ databases">
        <authorList>
            <person name="Hsu D."/>
        </authorList>
    </citation>
    <scope>NUCLEOTIDE SEQUENCE [LARGE SCALE GENOMIC DNA]</scope>
    <source>
        <strain evidence="10 11">MK1</strain>
    </source>
</reference>
<accession>A0AAU0UM56</accession>
<keyword evidence="6" id="KW-0408">Iron</keyword>
<comment type="cofactor">
    <cofactor evidence="1">
        <name>[4Fe-4S] cluster</name>
        <dbReference type="ChEBI" id="CHEBI:49883"/>
    </cofactor>
</comment>
<keyword evidence="11" id="KW-1185">Reference proteome</keyword>
<dbReference type="PANTHER" id="PTHR30038:SF7">
    <property type="entry name" value="TUNGSTEN-CONTAINING GLYCERALDEHYDE-3-PHOSPHATE:FERREDOXIN OXIDOREDUCTASE"/>
    <property type="match status" value="1"/>
</dbReference>
<evidence type="ECO:0000256" key="3">
    <source>
        <dbReference type="ARBA" id="ARBA00022485"/>
    </source>
</evidence>
<evidence type="ECO:0000256" key="5">
    <source>
        <dbReference type="ARBA" id="ARBA00023002"/>
    </source>
</evidence>
<dbReference type="Gene3D" id="3.60.9.10">
    <property type="entry name" value="Aldehyde ferredoxin oxidoreductase, N-terminal domain"/>
    <property type="match status" value="1"/>
</dbReference>
<keyword evidence="3" id="KW-0004">4Fe-4S</keyword>